<keyword evidence="1" id="KW-0560">Oxidoreductase</keyword>
<accession>A0A8J3D4Z0</accession>
<dbReference type="InterPro" id="IPR011032">
    <property type="entry name" value="GroES-like_sf"/>
</dbReference>
<dbReference type="InterPro" id="IPR036291">
    <property type="entry name" value="NAD(P)-bd_dom_sf"/>
</dbReference>
<dbReference type="InterPro" id="IPR013154">
    <property type="entry name" value="ADH-like_N"/>
</dbReference>
<dbReference type="SUPFAM" id="SSF50129">
    <property type="entry name" value="GroES-like"/>
    <property type="match status" value="1"/>
</dbReference>
<dbReference type="Proteomes" id="UP000598271">
    <property type="component" value="Unassembled WGS sequence"/>
</dbReference>
<dbReference type="Gene3D" id="3.40.50.720">
    <property type="entry name" value="NAD(P)-binding Rossmann-like Domain"/>
    <property type="match status" value="1"/>
</dbReference>
<proteinExistence type="predicted"/>
<sequence>MKTIILKEPGKFQTIERAEPEVVGSGEAIVKIRKIGICGTDYHAFRGNQPFFSYPRVLGHELGAEVVALGEKQTESTLMIGDRVSVEPYLNCNTCQACRRGYSNCCERLNVLGVHTDGGMTEYLKVPIHKLHKSGVLSYDQLALVEMLSIGLHATNRATVNAGDLVLVVGAGPIGISVTQFCRLRGATVVVADRFESRLNFINRHGIADQSIKVEKTLTPEHLREVFDGDLPTLIFDATGNRNSMLSTFNLIAHGGKIVFVGLFQGEVEFQDPEFHKREVTLLSSRNSLPEDFSEIVSLMEAGRIDTTSWISHRTDFDHLSEEFPTFMRPDQELIKAIVDV</sequence>
<organism evidence="4 5">
    <name type="scientific">Persicitalea jodogahamensis</name>
    <dbReference type="NCBI Taxonomy" id="402147"/>
    <lineage>
        <taxon>Bacteria</taxon>
        <taxon>Pseudomonadati</taxon>
        <taxon>Bacteroidota</taxon>
        <taxon>Cytophagia</taxon>
        <taxon>Cytophagales</taxon>
        <taxon>Spirosomataceae</taxon>
        <taxon>Persicitalea</taxon>
    </lineage>
</organism>
<dbReference type="EMBL" id="BMXF01000001">
    <property type="protein sequence ID" value="GHB60569.1"/>
    <property type="molecule type" value="Genomic_DNA"/>
</dbReference>
<feature type="domain" description="Alcohol dehydrogenase-like C-terminal" evidence="2">
    <location>
        <begin position="173"/>
        <end position="301"/>
    </location>
</feature>
<protein>
    <submittedName>
        <fullName evidence="4">Zinc-type alcohol dehydrogenase</fullName>
    </submittedName>
</protein>
<gene>
    <name evidence="4" type="primary">yjjN</name>
    <name evidence="4" type="ORF">GCM10007390_12870</name>
</gene>
<dbReference type="CDD" id="cd08261">
    <property type="entry name" value="Zn_ADH7"/>
    <property type="match status" value="1"/>
</dbReference>
<dbReference type="InterPro" id="IPR050129">
    <property type="entry name" value="Zn_alcohol_dh"/>
</dbReference>
<comment type="caution">
    <text evidence="4">The sequence shown here is derived from an EMBL/GenBank/DDBJ whole genome shotgun (WGS) entry which is preliminary data.</text>
</comment>
<dbReference type="SUPFAM" id="SSF51735">
    <property type="entry name" value="NAD(P)-binding Rossmann-fold domains"/>
    <property type="match status" value="1"/>
</dbReference>
<evidence type="ECO:0000313" key="4">
    <source>
        <dbReference type="EMBL" id="GHB60569.1"/>
    </source>
</evidence>
<dbReference type="Pfam" id="PF00107">
    <property type="entry name" value="ADH_zinc_N"/>
    <property type="match status" value="1"/>
</dbReference>
<name>A0A8J3D4Z0_9BACT</name>
<dbReference type="AlphaFoldDB" id="A0A8J3D4Z0"/>
<dbReference type="Pfam" id="PF08240">
    <property type="entry name" value="ADH_N"/>
    <property type="match status" value="1"/>
</dbReference>
<evidence type="ECO:0000259" key="3">
    <source>
        <dbReference type="Pfam" id="PF08240"/>
    </source>
</evidence>
<dbReference type="RefSeq" id="WP_189563503.1">
    <property type="nucleotide sequence ID" value="NZ_BMXF01000001.1"/>
</dbReference>
<reference evidence="4 5" key="1">
    <citation type="journal article" date="2014" name="Int. J. Syst. Evol. Microbiol.">
        <title>Complete genome sequence of Corynebacterium casei LMG S-19264T (=DSM 44701T), isolated from a smear-ripened cheese.</title>
        <authorList>
            <consortium name="US DOE Joint Genome Institute (JGI-PGF)"/>
            <person name="Walter F."/>
            <person name="Albersmeier A."/>
            <person name="Kalinowski J."/>
            <person name="Ruckert C."/>
        </authorList>
    </citation>
    <scope>NUCLEOTIDE SEQUENCE [LARGE SCALE GENOMIC DNA]</scope>
    <source>
        <strain evidence="4 5">KCTC 12866</strain>
    </source>
</reference>
<dbReference type="Gene3D" id="3.90.180.10">
    <property type="entry name" value="Medium-chain alcohol dehydrogenases, catalytic domain"/>
    <property type="match status" value="1"/>
</dbReference>
<evidence type="ECO:0000313" key="5">
    <source>
        <dbReference type="Proteomes" id="UP000598271"/>
    </source>
</evidence>
<evidence type="ECO:0000259" key="2">
    <source>
        <dbReference type="Pfam" id="PF00107"/>
    </source>
</evidence>
<dbReference type="InterPro" id="IPR013149">
    <property type="entry name" value="ADH-like_C"/>
</dbReference>
<dbReference type="PANTHER" id="PTHR43401">
    <property type="entry name" value="L-THREONINE 3-DEHYDROGENASE"/>
    <property type="match status" value="1"/>
</dbReference>
<keyword evidence="5" id="KW-1185">Reference proteome</keyword>
<dbReference type="PANTHER" id="PTHR43401:SF3">
    <property type="entry name" value="L-GALACTONATE-5-DEHYDROGENASE"/>
    <property type="match status" value="1"/>
</dbReference>
<evidence type="ECO:0000256" key="1">
    <source>
        <dbReference type="ARBA" id="ARBA00023002"/>
    </source>
</evidence>
<feature type="domain" description="Alcohol dehydrogenase-like N-terminal" evidence="3">
    <location>
        <begin position="24"/>
        <end position="133"/>
    </location>
</feature>
<dbReference type="GO" id="GO:0016491">
    <property type="term" value="F:oxidoreductase activity"/>
    <property type="evidence" value="ECO:0007669"/>
    <property type="project" value="UniProtKB-KW"/>
</dbReference>